<dbReference type="Pfam" id="PF00144">
    <property type="entry name" value="Beta-lactamase"/>
    <property type="match status" value="1"/>
</dbReference>
<dbReference type="Gene3D" id="3.40.710.10">
    <property type="entry name" value="DD-peptidase/beta-lactamase superfamily"/>
    <property type="match status" value="1"/>
</dbReference>
<dbReference type="InterPro" id="IPR050491">
    <property type="entry name" value="AmpC-like"/>
</dbReference>
<accession>A0A9R0U8S9</accession>
<dbReference type="InterPro" id="IPR012338">
    <property type="entry name" value="Beta-lactam/transpept-like"/>
</dbReference>
<dbReference type="InterPro" id="IPR001466">
    <property type="entry name" value="Beta-lactam-related"/>
</dbReference>
<evidence type="ECO:0000259" key="1">
    <source>
        <dbReference type="Pfam" id="PF00144"/>
    </source>
</evidence>
<dbReference type="EMBL" id="CP002896">
    <property type="protein sequence ID" value="AEK42099.1"/>
    <property type="molecule type" value="Genomic_DNA"/>
</dbReference>
<dbReference type="PANTHER" id="PTHR46825:SF7">
    <property type="entry name" value="D-ALANYL-D-ALANINE CARBOXYPEPTIDASE"/>
    <property type="match status" value="1"/>
</dbReference>
<proteinExistence type="predicted"/>
<dbReference type="KEGG" id="amn:RAM_18065"/>
<feature type="domain" description="Beta-lactamase-related" evidence="1">
    <location>
        <begin position="11"/>
        <end position="335"/>
    </location>
</feature>
<sequence length="358" mass="38700">MPALDSVLAEQFARSPAVPGIAARVDAPGLRWERAVGKADRATGTPLVAGNTFRIASVTKTFTAAAVLTLVDQRRVNLDAAVARYLSPPYLELLRRGGYDPDLITVRMLLDHTSGLYDYATDDSYRETALTDLHRHWLPTEQIGWAMDHGHPYGAPGALFHYSDTGYVLLARIVESVTGTAQAAAYRRLLRYDRLGLTATWFETLEPAPPTAGARAHQYYVDPAADLDLDAYTADPSFDLYGGGGLVSSVADLTRFYRALLDGRVLSRAALRTMLTLVPAADGDGAGMGIFPRRIEGMTCWWHNGFWGSAVLYCPQRRLAVAVTVNAFTADRTTPTALADAVALATAASKSAPGPVKR</sequence>
<dbReference type="PANTHER" id="PTHR46825">
    <property type="entry name" value="D-ALANYL-D-ALANINE-CARBOXYPEPTIDASE/ENDOPEPTIDASE AMPH"/>
    <property type="match status" value="1"/>
</dbReference>
<dbReference type="PROSITE" id="PS00146">
    <property type="entry name" value="BETA_LACTAMASE_A"/>
    <property type="match status" value="1"/>
</dbReference>
<keyword evidence="3" id="KW-1185">Reference proteome</keyword>
<gene>
    <name evidence="2" type="ordered locus">RAM_18065</name>
</gene>
<organism evidence="2 3">
    <name type="scientific">Amycolatopsis mediterranei (strain S699)</name>
    <name type="common">Nocardia mediterranei</name>
    <dbReference type="NCBI Taxonomy" id="713604"/>
    <lineage>
        <taxon>Bacteria</taxon>
        <taxon>Bacillati</taxon>
        <taxon>Actinomycetota</taxon>
        <taxon>Actinomycetes</taxon>
        <taxon>Pseudonocardiales</taxon>
        <taxon>Pseudonocardiaceae</taxon>
        <taxon>Amycolatopsis</taxon>
    </lineage>
</organism>
<evidence type="ECO:0000313" key="2">
    <source>
        <dbReference type="EMBL" id="AEK42099.1"/>
    </source>
</evidence>
<reference evidence="2 3" key="1">
    <citation type="journal article" date="2011" name="J. Bacteriol.">
        <title>Whole genome sequence of the rifamycin B-producing strain Amycolatopsis mediterranei S699.</title>
        <authorList>
            <person name="Verma M."/>
            <person name="Kaur J."/>
            <person name="Kumar M."/>
            <person name="Kumari K."/>
            <person name="Saxena A."/>
            <person name="Anand S."/>
            <person name="Nigam A."/>
            <person name="Ravi V."/>
            <person name="Raghuvanshi S."/>
            <person name="Khurana P."/>
            <person name="Tyagi A.K."/>
            <person name="Khurana J.P."/>
            <person name="Lal R."/>
        </authorList>
    </citation>
    <scope>NUCLEOTIDE SEQUENCE [LARGE SCALE GENOMIC DNA]</scope>
    <source>
        <strain evidence="2 3">S699</strain>
    </source>
</reference>
<protein>
    <submittedName>
        <fullName evidence="2">Beta-lactamase class C</fullName>
    </submittedName>
</protein>
<name>A0A9R0U8S9_AMYMS</name>
<dbReference type="InterPro" id="IPR023650">
    <property type="entry name" value="Beta-lactam_class-A_AS"/>
</dbReference>
<dbReference type="AlphaFoldDB" id="A0A9R0U8S9"/>
<dbReference type="Proteomes" id="UP000006138">
    <property type="component" value="Chromosome"/>
</dbReference>
<dbReference type="SUPFAM" id="SSF56601">
    <property type="entry name" value="beta-lactamase/transpeptidase-like"/>
    <property type="match status" value="1"/>
</dbReference>
<evidence type="ECO:0000313" key="3">
    <source>
        <dbReference type="Proteomes" id="UP000006138"/>
    </source>
</evidence>